<accession>A0ACB9QRG1</accession>
<dbReference type="EMBL" id="CM042884">
    <property type="protein sequence ID" value="KAI4369164.1"/>
    <property type="molecule type" value="Genomic_DNA"/>
</dbReference>
<proteinExistence type="predicted"/>
<evidence type="ECO:0000313" key="1">
    <source>
        <dbReference type="EMBL" id="KAI4369164.1"/>
    </source>
</evidence>
<protein>
    <submittedName>
        <fullName evidence="1">Uncharacterized protein</fullName>
    </submittedName>
</protein>
<dbReference type="Proteomes" id="UP001057402">
    <property type="component" value="Chromosome 5"/>
</dbReference>
<reference evidence="2" key="1">
    <citation type="journal article" date="2023" name="Front. Plant Sci.">
        <title>Chromosomal-level genome assembly of Melastoma candidum provides insights into trichome evolution.</title>
        <authorList>
            <person name="Zhong Y."/>
            <person name="Wu W."/>
            <person name="Sun C."/>
            <person name="Zou P."/>
            <person name="Liu Y."/>
            <person name="Dai S."/>
            <person name="Zhou R."/>
        </authorList>
    </citation>
    <scope>NUCLEOTIDE SEQUENCE [LARGE SCALE GENOMIC DNA]</scope>
</reference>
<evidence type="ECO:0000313" key="2">
    <source>
        <dbReference type="Proteomes" id="UP001057402"/>
    </source>
</evidence>
<keyword evidence="2" id="KW-1185">Reference proteome</keyword>
<name>A0ACB9QRG1_9MYRT</name>
<gene>
    <name evidence="1" type="ORF">MLD38_017645</name>
</gene>
<organism evidence="1 2">
    <name type="scientific">Melastoma candidum</name>
    <dbReference type="NCBI Taxonomy" id="119954"/>
    <lineage>
        <taxon>Eukaryota</taxon>
        <taxon>Viridiplantae</taxon>
        <taxon>Streptophyta</taxon>
        <taxon>Embryophyta</taxon>
        <taxon>Tracheophyta</taxon>
        <taxon>Spermatophyta</taxon>
        <taxon>Magnoliopsida</taxon>
        <taxon>eudicotyledons</taxon>
        <taxon>Gunneridae</taxon>
        <taxon>Pentapetalae</taxon>
        <taxon>rosids</taxon>
        <taxon>malvids</taxon>
        <taxon>Myrtales</taxon>
        <taxon>Melastomataceae</taxon>
        <taxon>Melastomatoideae</taxon>
        <taxon>Melastomateae</taxon>
        <taxon>Melastoma</taxon>
    </lineage>
</organism>
<comment type="caution">
    <text evidence="1">The sequence shown here is derived from an EMBL/GenBank/DDBJ whole genome shotgun (WGS) entry which is preliminary data.</text>
</comment>
<sequence length="100" mass="11235">MSSNLIPNTIARGFGFGIDRSRQSRTVSRMSLPSAVALVIKALKEQERNWKKMKNIKHNGSIFLDDILEIGWVMQPRSMAKEQCGGHGDPRDVRIGWVLG</sequence>